<sequence length="112" mass="12992">MPSRPSPKHKLAILFPVSSKDPRLIWIKCERSFDRGNGITYDMPVIQHLLEIENLDPEYRRAGEFLSVKRNVLRGFNLSYTLQIICRETFMIDGSTPNVSVRHIPKGQMTYD</sequence>
<reference evidence="1" key="1">
    <citation type="submission" date="2020-02" db="EMBL/GenBank/DDBJ databases">
        <authorList>
            <person name="Palmer J.M."/>
        </authorList>
    </citation>
    <scope>NUCLEOTIDE SEQUENCE</scope>
    <source>
        <strain evidence="1">EPUS1.4</strain>
        <tissue evidence="1">Thallus</tissue>
    </source>
</reference>
<evidence type="ECO:0000313" key="1">
    <source>
        <dbReference type="EMBL" id="KAF7513800.1"/>
    </source>
</evidence>
<dbReference type="AlphaFoldDB" id="A0A8H7AZ44"/>
<dbReference type="Proteomes" id="UP000606974">
    <property type="component" value="Unassembled WGS sequence"/>
</dbReference>
<evidence type="ECO:0000313" key="2">
    <source>
        <dbReference type="Proteomes" id="UP000606974"/>
    </source>
</evidence>
<name>A0A8H7AZ44_9EURO</name>
<protein>
    <submittedName>
        <fullName evidence="1">Uncharacterized protein</fullName>
    </submittedName>
</protein>
<comment type="caution">
    <text evidence="1">The sequence shown here is derived from an EMBL/GenBank/DDBJ whole genome shotgun (WGS) entry which is preliminary data.</text>
</comment>
<dbReference type="OrthoDB" id="437457at2759"/>
<accession>A0A8H7AZ44</accession>
<dbReference type="EMBL" id="JAACFV010000004">
    <property type="protein sequence ID" value="KAF7513800.1"/>
    <property type="molecule type" value="Genomic_DNA"/>
</dbReference>
<keyword evidence="2" id="KW-1185">Reference proteome</keyword>
<organism evidence="1 2">
    <name type="scientific">Endocarpon pusillum</name>
    <dbReference type="NCBI Taxonomy" id="364733"/>
    <lineage>
        <taxon>Eukaryota</taxon>
        <taxon>Fungi</taxon>
        <taxon>Dikarya</taxon>
        <taxon>Ascomycota</taxon>
        <taxon>Pezizomycotina</taxon>
        <taxon>Eurotiomycetes</taxon>
        <taxon>Chaetothyriomycetidae</taxon>
        <taxon>Verrucariales</taxon>
        <taxon>Verrucariaceae</taxon>
        <taxon>Endocarpon</taxon>
    </lineage>
</organism>
<gene>
    <name evidence="1" type="ORF">GJ744_007851</name>
</gene>
<proteinExistence type="predicted"/>